<dbReference type="Gene3D" id="1.20.1280.50">
    <property type="match status" value="1"/>
</dbReference>
<feature type="compositionally biased region" description="Acidic residues" evidence="1">
    <location>
        <begin position="213"/>
        <end position="222"/>
    </location>
</feature>
<dbReference type="OMA" id="ERWELRH"/>
<dbReference type="AlphaFoldDB" id="A0A1B6PLL8"/>
<dbReference type="InterPro" id="IPR001810">
    <property type="entry name" value="F-box_dom"/>
</dbReference>
<dbReference type="SUPFAM" id="SSF81383">
    <property type="entry name" value="F-box domain"/>
    <property type="match status" value="1"/>
</dbReference>
<dbReference type="EMBL" id="CM000765">
    <property type="protein sequence ID" value="KXG26571.1"/>
    <property type="molecule type" value="Genomic_DNA"/>
</dbReference>
<dbReference type="Gramene" id="KXG26571">
    <property type="protein sequence ID" value="KXG26571"/>
    <property type="gene ID" value="SORBI_3006G123400"/>
</dbReference>
<evidence type="ECO:0000259" key="2">
    <source>
        <dbReference type="SMART" id="SM00256"/>
    </source>
</evidence>
<feature type="domain" description="F-box" evidence="2">
    <location>
        <begin position="12"/>
        <end position="52"/>
    </location>
</feature>
<gene>
    <name evidence="3" type="ORF">SORBI_3006G123400</name>
</gene>
<name>A0A1B6PLL8_SORBI</name>
<dbReference type="Pfam" id="PF00646">
    <property type="entry name" value="F-box"/>
    <property type="match status" value="1"/>
</dbReference>
<accession>A0A1B6PLL8</accession>
<reference evidence="3 4" key="1">
    <citation type="journal article" date="2009" name="Nature">
        <title>The Sorghum bicolor genome and the diversification of grasses.</title>
        <authorList>
            <person name="Paterson A.H."/>
            <person name="Bowers J.E."/>
            <person name="Bruggmann R."/>
            <person name="Dubchak I."/>
            <person name="Grimwood J."/>
            <person name="Gundlach H."/>
            <person name="Haberer G."/>
            <person name="Hellsten U."/>
            <person name="Mitros T."/>
            <person name="Poliakov A."/>
            <person name="Schmutz J."/>
            <person name="Spannagl M."/>
            <person name="Tang H."/>
            <person name="Wang X."/>
            <person name="Wicker T."/>
            <person name="Bharti A.K."/>
            <person name="Chapman J."/>
            <person name="Feltus F.A."/>
            <person name="Gowik U."/>
            <person name="Grigoriev I.V."/>
            <person name="Lyons E."/>
            <person name="Maher C.A."/>
            <person name="Martis M."/>
            <person name="Narechania A."/>
            <person name="Otillar R.P."/>
            <person name="Penning B.W."/>
            <person name="Salamov A.A."/>
            <person name="Wang Y."/>
            <person name="Zhang L."/>
            <person name="Carpita N.C."/>
            <person name="Freeling M."/>
            <person name="Gingle A.R."/>
            <person name="Hash C.T."/>
            <person name="Keller B."/>
            <person name="Klein P."/>
            <person name="Kresovich S."/>
            <person name="McCann M.C."/>
            <person name="Ming R."/>
            <person name="Peterson D.G."/>
            <person name="Mehboob-ur-Rahman"/>
            <person name="Ware D."/>
            <person name="Westhoff P."/>
            <person name="Mayer K.F."/>
            <person name="Messing J."/>
            <person name="Rokhsar D.S."/>
        </authorList>
    </citation>
    <scope>NUCLEOTIDE SEQUENCE [LARGE SCALE GENOMIC DNA]</scope>
    <source>
        <strain evidence="4">cv. BTx623</strain>
    </source>
</reference>
<evidence type="ECO:0000313" key="3">
    <source>
        <dbReference type="EMBL" id="KXG26571.1"/>
    </source>
</evidence>
<dbReference type="PANTHER" id="PTHR31672:SF2">
    <property type="entry name" value="F-BOX DOMAIN-CONTAINING PROTEIN"/>
    <property type="match status" value="1"/>
</dbReference>
<protein>
    <recommendedName>
        <fullName evidence="2">F-box domain-containing protein</fullName>
    </recommendedName>
</protein>
<dbReference type="eggNOG" id="ENOG502ST6V">
    <property type="taxonomic scope" value="Eukaryota"/>
</dbReference>
<dbReference type="Proteomes" id="UP000000768">
    <property type="component" value="Chromosome 6"/>
</dbReference>
<dbReference type="SMART" id="SM00256">
    <property type="entry name" value="FBOX"/>
    <property type="match status" value="1"/>
</dbReference>
<reference evidence="4" key="2">
    <citation type="journal article" date="2018" name="Plant J.">
        <title>The Sorghum bicolor reference genome: improved assembly, gene annotations, a transcriptome atlas, and signatures of genome organization.</title>
        <authorList>
            <person name="McCormick R.F."/>
            <person name="Truong S.K."/>
            <person name="Sreedasyam A."/>
            <person name="Jenkins J."/>
            <person name="Shu S."/>
            <person name="Sims D."/>
            <person name="Kennedy M."/>
            <person name="Amirebrahimi M."/>
            <person name="Weers B.D."/>
            <person name="McKinley B."/>
            <person name="Mattison A."/>
            <person name="Morishige D.T."/>
            <person name="Grimwood J."/>
            <person name="Schmutz J."/>
            <person name="Mullet J.E."/>
        </authorList>
    </citation>
    <scope>NUCLEOTIDE SEQUENCE [LARGE SCALE GENOMIC DNA]</scope>
    <source>
        <strain evidence="4">cv. BTx623</strain>
    </source>
</reference>
<proteinExistence type="predicted"/>
<keyword evidence="4" id="KW-1185">Reference proteome</keyword>
<dbReference type="InParanoid" id="A0A1B6PLL8"/>
<sequence>METQLAAAPPHLSDDICAEILVRLPVKSVLRFRAVCKAWRDITTRPLFLAAHARRQPAKVVLYTYLSTRSAQHGYAVGIALDVLPVSGETAAGQRRRLIRYPRSVLLSSMDPLLLDSCNGVLLFRTDAAGIYFLCNPVTRQWAELPKLITDDDESYGLGRRRTANVREYAFYFHQQSGEYRLLCGRVTSAGRAWCILSTGAAEPRHVDTHAADDDDDLEPDAPSEATPVALHDSMHWPPRRPQDSSSSSTTTEMVAFDVHSEKFHLMAGPSTATRALMKLFVMHGLLVAANFGAKKHVDLWFLVDYGAAGRWERRHQVPMPWQSIPHYSLSLWSTAAACDDQGNIMLGSHCGLLVYNARKKTARAVRSVATPRNNVLVSRHVFRESLVEHPNFKRSSAADLPFIHFWC</sequence>
<dbReference type="OrthoDB" id="681455at2759"/>
<dbReference type="InterPro" id="IPR050796">
    <property type="entry name" value="SCF_F-box_component"/>
</dbReference>
<evidence type="ECO:0000256" key="1">
    <source>
        <dbReference type="SAM" id="MobiDB-lite"/>
    </source>
</evidence>
<feature type="region of interest" description="Disordered" evidence="1">
    <location>
        <begin position="206"/>
        <end position="252"/>
    </location>
</feature>
<evidence type="ECO:0000313" key="4">
    <source>
        <dbReference type="Proteomes" id="UP000000768"/>
    </source>
</evidence>
<dbReference type="CDD" id="cd22157">
    <property type="entry name" value="F-box_AtFBW1-like"/>
    <property type="match status" value="1"/>
</dbReference>
<organism evidence="3 4">
    <name type="scientific">Sorghum bicolor</name>
    <name type="common">Sorghum</name>
    <name type="synonym">Sorghum vulgare</name>
    <dbReference type="NCBI Taxonomy" id="4558"/>
    <lineage>
        <taxon>Eukaryota</taxon>
        <taxon>Viridiplantae</taxon>
        <taxon>Streptophyta</taxon>
        <taxon>Embryophyta</taxon>
        <taxon>Tracheophyta</taxon>
        <taxon>Spermatophyta</taxon>
        <taxon>Magnoliopsida</taxon>
        <taxon>Liliopsida</taxon>
        <taxon>Poales</taxon>
        <taxon>Poaceae</taxon>
        <taxon>PACMAD clade</taxon>
        <taxon>Panicoideae</taxon>
        <taxon>Andropogonodae</taxon>
        <taxon>Andropogoneae</taxon>
        <taxon>Sorghinae</taxon>
        <taxon>Sorghum</taxon>
    </lineage>
</organism>
<dbReference type="PANTHER" id="PTHR31672">
    <property type="entry name" value="BNACNNG10540D PROTEIN"/>
    <property type="match status" value="1"/>
</dbReference>
<dbReference type="InterPro" id="IPR036047">
    <property type="entry name" value="F-box-like_dom_sf"/>
</dbReference>